<feature type="transmembrane region" description="Helical" evidence="1">
    <location>
        <begin position="42"/>
        <end position="63"/>
    </location>
</feature>
<dbReference type="EMBL" id="JACEIB010000006">
    <property type="protein sequence ID" value="MBA2934609.1"/>
    <property type="molecule type" value="Genomic_DNA"/>
</dbReference>
<evidence type="ECO:0000313" key="2">
    <source>
        <dbReference type="EMBL" id="MBA2934609.1"/>
    </source>
</evidence>
<evidence type="ECO:0000256" key="1">
    <source>
        <dbReference type="SAM" id="Phobius"/>
    </source>
</evidence>
<comment type="caution">
    <text evidence="2">The sequence shown here is derived from an EMBL/GenBank/DDBJ whole genome shotgun (WGS) entry which is preliminary data.</text>
</comment>
<gene>
    <name evidence="2" type="ORF">HZF05_10935</name>
</gene>
<keyword evidence="3" id="KW-1185">Reference proteome</keyword>
<proteinExistence type="predicted"/>
<dbReference type="AlphaFoldDB" id="A0A838L7V7"/>
<keyword evidence="1" id="KW-0472">Membrane</keyword>
<name>A0A838L7V7_9SPHN</name>
<keyword evidence="1" id="KW-0812">Transmembrane</keyword>
<evidence type="ECO:0000313" key="3">
    <source>
        <dbReference type="Proteomes" id="UP000570166"/>
    </source>
</evidence>
<keyword evidence="1" id="KW-1133">Transmembrane helix</keyword>
<protein>
    <submittedName>
        <fullName evidence="2">Uncharacterized protein</fullName>
    </submittedName>
</protein>
<sequence length="108" mass="11982">MGQVHPHPDQLQLHLAREDEMERIIEARVAVRAEADAFRWRIRLILIETLMMGMLVAVAGFSLHQSWAQVIRSAIIVAGACFASGGVLILASGAAGWIVSRVRRRRQA</sequence>
<organism evidence="2 3">
    <name type="scientific">Sphingomonas chungangi</name>
    <dbReference type="NCBI Taxonomy" id="2683589"/>
    <lineage>
        <taxon>Bacteria</taxon>
        <taxon>Pseudomonadati</taxon>
        <taxon>Pseudomonadota</taxon>
        <taxon>Alphaproteobacteria</taxon>
        <taxon>Sphingomonadales</taxon>
        <taxon>Sphingomonadaceae</taxon>
        <taxon>Sphingomonas</taxon>
    </lineage>
</organism>
<accession>A0A838L7V7</accession>
<reference evidence="2 3" key="1">
    <citation type="submission" date="2020-07" db="EMBL/GenBank/DDBJ databases">
        <authorList>
            <person name="Sun Q."/>
        </authorList>
    </citation>
    <scope>NUCLEOTIDE SEQUENCE [LARGE SCALE GENOMIC DNA]</scope>
    <source>
        <strain evidence="2 3">CGMCC 1.13654</strain>
    </source>
</reference>
<dbReference type="Proteomes" id="UP000570166">
    <property type="component" value="Unassembled WGS sequence"/>
</dbReference>
<feature type="transmembrane region" description="Helical" evidence="1">
    <location>
        <begin position="75"/>
        <end position="99"/>
    </location>
</feature>
<dbReference type="RefSeq" id="WP_160366069.1">
    <property type="nucleotide sequence ID" value="NZ_JACEIB010000006.1"/>
</dbReference>